<sequence length="115" mass="12756">MIGDSRLHVFELATVLDADQRRLRSAEANSDPDFLVSQNGASGWLVKIISPDALRWTHERAKLLPLDDQTRKFETDLAGVNLNPRASPQLIPINAGSAERDNIGRSGSRPRLPHH</sequence>
<name>A0ABY6INI7_9HYPH</name>
<evidence type="ECO:0000313" key="3">
    <source>
        <dbReference type="Proteomes" id="UP001163882"/>
    </source>
</evidence>
<evidence type="ECO:0000256" key="1">
    <source>
        <dbReference type="SAM" id="MobiDB-lite"/>
    </source>
</evidence>
<reference evidence="2" key="1">
    <citation type="submission" date="2022-10" db="EMBL/GenBank/DDBJ databases">
        <title>YIM 151497 complete genome.</title>
        <authorList>
            <person name="Chen X."/>
        </authorList>
    </citation>
    <scope>NUCLEOTIDE SEQUENCE</scope>
    <source>
        <strain evidence="2">YIM 151497</strain>
    </source>
</reference>
<gene>
    <name evidence="2" type="ORF">OF122_14620</name>
</gene>
<feature type="region of interest" description="Disordered" evidence="1">
    <location>
        <begin position="88"/>
        <end position="115"/>
    </location>
</feature>
<dbReference type="Proteomes" id="UP001163882">
    <property type="component" value="Chromosome"/>
</dbReference>
<dbReference type="RefSeq" id="WP_264224925.1">
    <property type="nucleotide sequence ID" value="NZ_CP107716.1"/>
</dbReference>
<accession>A0ABY6INI7</accession>
<proteinExistence type="predicted"/>
<protein>
    <submittedName>
        <fullName evidence="2">Uncharacterized protein</fullName>
    </submittedName>
</protein>
<organism evidence="2 3">
    <name type="scientific">Pelagibacterium flavum</name>
    <dbReference type="NCBI Taxonomy" id="2984530"/>
    <lineage>
        <taxon>Bacteria</taxon>
        <taxon>Pseudomonadati</taxon>
        <taxon>Pseudomonadota</taxon>
        <taxon>Alphaproteobacteria</taxon>
        <taxon>Hyphomicrobiales</taxon>
        <taxon>Devosiaceae</taxon>
        <taxon>Pelagibacterium</taxon>
    </lineage>
</organism>
<evidence type="ECO:0000313" key="2">
    <source>
        <dbReference type="EMBL" id="UYQ71270.1"/>
    </source>
</evidence>
<dbReference type="EMBL" id="CP107716">
    <property type="protein sequence ID" value="UYQ71270.1"/>
    <property type="molecule type" value="Genomic_DNA"/>
</dbReference>
<keyword evidence="3" id="KW-1185">Reference proteome</keyword>